<dbReference type="VEuPathDB" id="VectorBase:RSAN_047540"/>
<feature type="compositionally biased region" description="Polar residues" evidence="1">
    <location>
        <begin position="1"/>
        <end position="14"/>
    </location>
</feature>
<dbReference type="AlphaFoldDB" id="A0A9D4PCI5"/>
<organism evidence="2 3">
    <name type="scientific">Rhipicephalus sanguineus</name>
    <name type="common">Brown dog tick</name>
    <name type="synonym">Ixodes sanguineus</name>
    <dbReference type="NCBI Taxonomy" id="34632"/>
    <lineage>
        <taxon>Eukaryota</taxon>
        <taxon>Metazoa</taxon>
        <taxon>Ecdysozoa</taxon>
        <taxon>Arthropoda</taxon>
        <taxon>Chelicerata</taxon>
        <taxon>Arachnida</taxon>
        <taxon>Acari</taxon>
        <taxon>Parasitiformes</taxon>
        <taxon>Ixodida</taxon>
        <taxon>Ixodoidea</taxon>
        <taxon>Ixodidae</taxon>
        <taxon>Rhipicephalinae</taxon>
        <taxon>Rhipicephalus</taxon>
        <taxon>Rhipicephalus</taxon>
    </lineage>
</organism>
<protein>
    <recommendedName>
        <fullName evidence="4">Retrotransposon gag domain-containing protein</fullName>
    </recommendedName>
</protein>
<evidence type="ECO:0000313" key="2">
    <source>
        <dbReference type="EMBL" id="KAH7936309.1"/>
    </source>
</evidence>
<dbReference type="EMBL" id="JABSTV010001255">
    <property type="protein sequence ID" value="KAH7936309.1"/>
    <property type="molecule type" value="Genomic_DNA"/>
</dbReference>
<accession>A0A9D4PCI5</accession>
<gene>
    <name evidence="2" type="ORF">HPB52_021408</name>
</gene>
<feature type="compositionally biased region" description="Low complexity" evidence="1">
    <location>
        <begin position="36"/>
        <end position="49"/>
    </location>
</feature>
<feature type="compositionally biased region" description="Basic and acidic residues" evidence="1">
    <location>
        <begin position="284"/>
        <end position="312"/>
    </location>
</feature>
<feature type="region of interest" description="Disordered" evidence="1">
    <location>
        <begin position="1"/>
        <end position="49"/>
    </location>
</feature>
<evidence type="ECO:0008006" key="4">
    <source>
        <dbReference type="Google" id="ProtNLM"/>
    </source>
</evidence>
<keyword evidence="3" id="KW-1185">Reference proteome</keyword>
<evidence type="ECO:0000256" key="1">
    <source>
        <dbReference type="SAM" id="MobiDB-lite"/>
    </source>
</evidence>
<dbReference type="Proteomes" id="UP000821837">
    <property type="component" value="Unassembled WGS sequence"/>
</dbReference>
<feature type="region of interest" description="Disordered" evidence="1">
    <location>
        <begin position="266"/>
        <end position="321"/>
    </location>
</feature>
<proteinExistence type="predicted"/>
<sequence length="321" mass="35744">MPVTRNGTSSTAPTSEEDGEWRSTDGGEGSASRAVPDSASTSGTTTTPAPAFDMAAVLQATVQAAVREAINRIAQLQSQQAAAMPVIGAGETSRLVPLFDPTSSDSSTVDAWIRRVDDLAGVHRWTDRVTSCHALAKLHGPAKMWYDSLLSVNKTWPEWKVELKRAFPTTAGMQRLHREMEDRIYKRGEPIECYYYDKLAKARRCNLSDEACIEYLITGLNNQDTIRAINTRTYDSPEELLCCLKCLEERVGAVGSRDIKTFEGERISESCGPRQQRKPSRGNGLERESTKPTKLRTEEGDRTVRTEEENPPFRKRRAALF</sequence>
<comment type="caution">
    <text evidence="2">The sequence shown here is derived from an EMBL/GenBank/DDBJ whole genome shotgun (WGS) entry which is preliminary data.</text>
</comment>
<evidence type="ECO:0000313" key="3">
    <source>
        <dbReference type="Proteomes" id="UP000821837"/>
    </source>
</evidence>
<reference evidence="2" key="2">
    <citation type="submission" date="2021-09" db="EMBL/GenBank/DDBJ databases">
        <authorList>
            <person name="Jia N."/>
            <person name="Wang J."/>
            <person name="Shi W."/>
            <person name="Du L."/>
            <person name="Sun Y."/>
            <person name="Zhan W."/>
            <person name="Jiang J."/>
            <person name="Wang Q."/>
            <person name="Zhang B."/>
            <person name="Ji P."/>
            <person name="Sakyi L.B."/>
            <person name="Cui X."/>
            <person name="Yuan T."/>
            <person name="Jiang B."/>
            <person name="Yang W."/>
            <person name="Lam T.T.-Y."/>
            <person name="Chang Q."/>
            <person name="Ding S."/>
            <person name="Wang X."/>
            <person name="Zhu J."/>
            <person name="Ruan X."/>
            <person name="Zhao L."/>
            <person name="Wei J."/>
            <person name="Que T."/>
            <person name="Du C."/>
            <person name="Cheng J."/>
            <person name="Dai P."/>
            <person name="Han X."/>
            <person name="Huang E."/>
            <person name="Gao Y."/>
            <person name="Liu J."/>
            <person name="Shao H."/>
            <person name="Ye R."/>
            <person name="Li L."/>
            <person name="Wei W."/>
            <person name="Wang X."/>
            <person name="Wang C."/>
            <person name="Huo Q."/>
            <person name="Li W."/>
            <person name="Guo W."/>
            <person name="Chen H."/>
            <person name="Chen S."/>
            <person name="Zhou L."/>
            <person name="Zhou L."/>
            <person name="Ni X."/>
            <person name="Tian J."/>
            <person name="Zhou Y."/>
            <person name="Sheng Y."/>
            <person name="Liu T."/>
            <person name="Pan Y."/>
            <person name="Xia L."/>
            <person name="Li J."/>
            <person name="Zhao F."/>
            <person name="Cao W."/>
        </authorList>
    </citation>
    <scope>NUCLEOTIDE SEQUENCE</scope>
    <source>
        <strain evidence="2">Rsan-2018</strain>
        <tissue evidence="2">Larvae</tissue>
    </source>
</reference>
<name>A0A9D4PCI5_RHISA</name>
<reference evidence="2" key="1">
    <citation type="journal article" date="2020" name="Cell">
        <title>Large-Scale Comparative Analyses of Tick Genomes Elucidate Their Genetic Diversity and Vector Capacities.</title>
        <authorList>
            <consortium name="Tick Genome and Microbiome Consortium (TIGMIC)"/>
            <person name="Jia N."/>
            <person name="Wang J."/>
            <person name="Shi W."/>
            <person name="Du L."/>
            <person name="Sun Y."/>
            <person name="Zhan W."/>
            <person name="Jiang J.F."/>
            <person name="Wang Q."/>
            <person name="Zhang B."/>
            <person name="Ji P."/>
            <person name="Bell-Sakyi L."/>
            <person name="Cui X.M."/>
            <person name="Yuan T.T."/>
            <person name="Jiang B.G."/>
            <person name="Yang W.F."/>
            <person name="Lam T.T."/>
            <person name="Chang Q.C."/>
            <person name="Ding S.J."/>
            <person name="Wang X.J."/>
            <person name="Zhu J.G."/>
            <person name="Ruan X.D."/>
            <person name="Zhao L."/>
            <person name="Wei J.T."/>
            <person name="Ye R.Z."/>
            <person name="Que T.C."/>
            <person name="Du C.H."/>
            <person name="Zhou Y.H."/>
            <person name="Cheng J.X."/>
            <person name="Dai P.F."/>
            <person name="Guo W.B."/>
            <person name="Han X.H."/>
            <person name="Huang E.J."/>
            <person name="Li L.F."/>
            <person name="Wei W."/>
            <person name="Gao Y.C."/>
            <person name="Liu J.Z."/>
            <person name="Shao H.Z."/>
            <person name="Wang X."/>
            <person name="Wang C.C."/>
            <person name="Yang T.C."/>
            <person name="Huo Q.B."/>
            <person name="Li W."/>
            <person name="Chen H.Y."/>
            <person name="Chen S.E."/>
            <person name="Zhou L.G."/>
            <person name="Ni X.B."/>
            <person name="Tian J.H."/>
            <person name="Sheng Y."/>
            <person name="Liu T."/>
            <person name="Pan Y.S."/>
            <person name="Xia L.Y."/>
            <person name="Li J."/>
            <person name="Zhao F."/>
            <person name="Cao W.C."/>
        </authorList>
    </citation>
    <scope>NUCLEOTIDE SEQUENCE</scope>
    <source>
        <strain evidence="2">Rsan-2018</strain>
    </source>
</reference>